<dbReference type="GO" id="GO:0047804">
    <property type="term" value="F:cysteine-S-conjugate beta-lyase activity"/>
    <property type="evidence" value="ECO:0007669"/>
    <property type="project" value="UniProtKB-EC"/>
</dbReference>
<feature type="domain" description="Aminotransferase class I/classII large" evidence="6">
    <location>
        <begin position="65"/>
        <end position="415"/>
    </location>
</feature>
<dbReference type="RefSeq" id="WP_092537233.1">
    <property type="nucleotide sequence ID" value="NZ_FNIM01000013.1"/>
</dbReference>
<sequence>MTTFVPTGLQDFDAAAEPTAPLAAPTASSSPFDVVHDRTGTASLKWDCAASRGRPTTALPLWVADMDHATAPCVINALLWRVRHGIFGYTEPDAAYDATLAAWFARRYDWRIDPAWNVITPGVVPALATAVRALTEPGDAVVIEEPVYYPFREVVEQQGRVVAPAPLVRGGDGVYRRDLGALEAVLTATGARLLLLCNPHNPVGRVWSRAELKELAEVAARHDVLVVSDEVHADLALPGRRTTPFASLSADAAARTVTCTSPSKSFNLAGLQVANILIAGPDLRARFRNALGAAGYSQPNVLGLTACQAAYKSGDAWLDALRRHIEYTRRHLVRRLERVPGIEVSPCEGTYLLWLDCSGLLESAGLTAAELDDFITGEAGLWLDDGALFGTGGAGFTRLNIACPRATLDEALDRLEIAVHSRLTRPAAPTHRDRSL</sequence>
<dbReference type="InterPro" id="IPR015421">
    <property type="entry name" value="PyrdxlP-dep_Trfase_major"/>
</dbReference>
<dbReference type="InterPro" id="IPR015424">
    <property type="entry name" value="PyrdxlP-dep_Trfase"/>
</dbReference>
<dbReference type="AlphaFoldDB" id="A0A1H0E149"/>
<dbReference type="CDD" id="cd00609">
    <property type="entry name" value="AAT_like"/>
    <property type="match status" value="1"/>
</dbReference>
<evidence type="ECO:0000256" key="1">
    <source>
        <dbReference type="ARBA" id="ARBA00001933"/>
    </source>
</evidence>
<dbReference type="InterPro" id="IPR015422">
    <property type="entry name" value="PyrdxlP-dep_Trfase_small"/>
</dbReference>
<organism evidence="7 8">
    <name type="scientific">Actinomyces ruminicola</name>
    <dbReference type="NCBI Taxonomy" id="332524"/>
    <lineage>
        <taxon>Bacteria</taxon>
        <taxon>Bacillati</taxon>
        <taxon>Actinomycetota</taxon>
        <taxon>Actinomycetes</taxon>
        <taxon>Actinomycetales</taxon>
        <taxon>Actinomycetaceae</taxon>
        <taxon>Actinomyces</taxon>
    </lineage>
</organism>
<dbReference type="InterPro" id="IPR004839">
    <property type="entry name" value="Aminotransferase_I/II_large"/>
</dbReference>
<evidence type="ECO:0000256" key="4">
    <source>
        <dbReference type="ARBA" id="ARBA00023239"/>
    </source>
</evidence>
<evidence type="ECO:0000256" key="2">
    <source>
        <dbReference type="ARBA" id="ARBA00012224"/>
    </source>
</evidence>
<dbReference type="PANTHER" id="PTHR43525">
    <property type="entry name" value="PROTEIN MALY"/>
    <property type="match status" value="1"/>
</dbReference>
<dbReference type="STRING" id="332524.SAMN04487766_10874"/>
<keyword evidence="4 7" id="KW-0456">Lyase</keyword>
<dbReference type="SUPFAM" id="SSF53383">
    <property type="entry name" value="PLP-dependent transferases"/>
    <property type="match status" value="1"/>
</dbReference>
<reference evidence="8" key="1">
    <citation type="submission" date="2016-10" db="EMBL/GenBank/DDBJ databases">
        <authorList>
            <person name="Varghese N."/>
            <person name="Submissions S."/>
        </authorList>
    </citation>
    <scope>NUCLEOTIDE SEQUENCE [LARGE SCALE GENOMIC DNA]</scope>
    <source>
        <strain evidence="8">DSM 27982</strain>
    </source>
</reference>
<dbReference type="InterPro" id="IPR051798">
    <property type="entry name" value="Class-II_PLP-Dep_Aminotrans"/>
</dbReference>
<dbReference type="InterPro" id="IPR027619">
    <property type="entry name" value="C-S_lyase_PatB-like"/>
</dbReference>
<dbReference type="Proteomes" id="UP000198541">
    <property type="component" value="Unassembled WGS sequence"/>
</dbReference>
<dbReference type="Pfam" id="PF00155">
    <property type="entry name" value="Aminotran_1_2"/>
    <property type="match status" value="1"/>
</dbReference>
<evidence type="ECO:0000256" key="5">
    <source>
        <dbReference type="ARBA" id="ARBA00037974"/>
    </source>
</evidence>
<keyword evidence="3" id="KW-0663">Pyridoxal phosphate</keyword>
<dbReference type="EC" id="4.4.1.13" evidence="2"/>
<evidence type="ECO:0000259" key="6">
    <source>
        <dbReference type="Pfam" id="PF00155"/>
    </source>
</evidence>
<evidence type="ECO:0000313" key="8">
    <source>
        <dbReference type="Proteomes" id="UP000198541"/>
    </source>
</evidence>
<protein>
    <recommendedName>
        <fullName evidence="2">cysteine-S-conjugate beta-lyase</fullName>
        <ecNumber evidence="2">4.4.1.13</ecNumber>
    </recommendedName>
</protein>
<dbReference type="NCBIfam" id="TIGR04350">
    <property type="entry name" value="C_S_lyase_PatB"/>
    <property type="match status" value="1"/>
</dbReference>
<comment type="similarity">
    <text evidence="5">Belongs to the class-II pyridoxal-phosphate-dependent aminotransferase family. MalY/PatB cystathionine beta-lyase subfamily.</text>
</comment>
<keyword evidence="8" id="KW-1185">Reference proteome</keyword>
<name>A0A1H0E149_9ACTO</name>
<evidence type="ECO:0000313" key="7">
    <source>
        <dbReference type="EMBL" id="SDN76122.1"/>
    </source>
</evidence>
<accession>A0A1H0E149</accession>
<dbReference type="Gene3D" id="3.90.1150.10">
    <property type="entry name" value="Aspartate Aminotransferase, domain 1"/>
    <property type="match status" value="1"/>
</dbReference>
<evidence type="ECO:0000256" key="3">
    <source>
        <dbReference type="ARBA" id="ARBA00022898"/>
    </source>
</evidence>
<dbReference type="PANTHER" id="PTHR43525:SF1">
    <property type="entry name" value="PROTEIN MALY"/>
    <property type="match status" value="1"/>
</dbReference>
<dbReference type="GO" id="GO:0030170">
    <property type="term" value="F:pyridoxal phosphate binding"/>
    <property type="evidence" value="ECO:0007669"/>
    <property type="project" value="InterPro"/>
</dbReference>
<dbReference type="EMBL" id="FNIM01000013">
    <property type="protein sequence ID" value="SDN76122.1"/>
    <property type="molecule type" value="Genomic_DNA"/>
</dbReference>
<proteinExistence type="inferred from homology"/>
<comment type="cofactor">
    <cofactor evidence="1">
        <name>pyridoxal 5'-phosphate</name>
        <dbReference type="ChEBI" id="CHEBI:597326"/>
    </cofactor>
</comment>
<gene>
    <name evidence="7" type="ORF">SAMN05216355_11320</name>
</gene>
<dbReference type="Gene3D" id="3.40.640.10">
    <property type="entry name" value="Type I PLP-dependent aspartate aminotransferase-like (Major domain)"/>
    <property type="match status" value="1"/>
</dbReference>